<organism evidence="1 2">
    <name type="scientific">Thiobacillus denitrificans (strain ATCC 25259 / T1)</name>
    <dbReference type="NCBI Taxonomy" id="292415"/>
    <lineage>
        <taxon>Bacteria</taxon>
        <taxon>Pseudomonadati</taxon>
        <taxon>Pseudomonadota</taxon>
        <taxon>Betaproteobacteria</taxon>
        <taxon>Nitrosomonadales</taxon>
        <taxon>Thiobacillaceae</taxon>
        <taxon>Thiobacillus</taxon>
    </lineage>
</organism>
<reference evidence="1 2" key="1">
    <citation type="journal article" date="2006" name="J. Bacteriol.">
        <title>The genome sequence of the obligately chemolithoautotrophic, facultatively anaerobic bacterium Thiobacillus denitrificans.</title>
        <authorList>
            <person name="Beller H.R."/>
            <person name="Chain P.S."/>
            <person name="Letain T.E."/>
            <person name="Chakicherla A."/>
            <person name="Larimer F.W."/>
            <person name="Richardson P.M."/>
            <person name="Coleman M.A."/>
            <person name="Wood A.P."/>
            <person name="Kelly D.P."/>
        </authorList>
    </citation>
    <scope>NUCLEOTIDE SEQUENCE [LARGE SCALE GENOMIC DNA]</scope>
    <source>
        <strain evidence="1 2">ATCC 25259</strain>
    </source>
</reference>
<evidence type="ECO:0000313" key="1">
    <source>
        <dbReference type="EMBL" id="AAZ95979.1"/>
    </source>
</evidence>
<dbReference type="eggNOG" id="ENOG5032WXT">
    <property type="taxonomic scope" value="Bacteria"/>
</dbReference>
<keyword evidence="2" id="KW-1185">Reference proteome</keyword>
<protein>
    <submittedName>
        <fullName evidence="1">Uncharacterized protein</fullName>
    </submittedName>
</protein>
<dbReference type="Proteomes" id="UP000008291">
    <property type="component" value="Chromosome"/>
</dbReference>
<evidence type="ECO:0000313" key="2">
    <source>
        <dbReference type="Proteomes" id="UP000008291"/>
    </source>
</evidence>
<accession>Q3SMR2</accession>
<dbReference type="KEGG" id="tbd:Tbd_0026"/>
<dbReference type="AlphaFoldDB" id="Q3SMR2"/>
<sequence length="137" mass="14893">MKRVLLPLLLVVALLGVAVVGYWMKRPLEAQTVACANPLAGCPFTHHGAPARVTFSTQPAPMEAFELHVTAHAAKNGSAEFQMVGMDMGFNRYDLHRAAGNGFSARVTLPACVSGRRDWILTLEIDGSRYAIPFKAR</sequence>
<dbReference type="RefSeq" id="WP_011310539.1">
    <property type="nucleotide sequence ID" value="NC_007404.1"/>
</dbReference>
<proteinExistence type="predicted"/>
<name>Q3SMR2_THIDA</name>
<dbReference type="HOGENOM" id="CLU_148694_0_0_4"/>
<dbReference type="EMBL" id="CP000116">
    <property type="protein sequence ID" value="AAZ95979.1"/>
    <property type="molecule type" value="Genomic_DNA"/>
</dbReference>
<gene>
    <name evidence="1" type="ordered locus">Tbd_0026</name>
</gene>
<dbReference type="STRING" id="292415.Tbd_0026"/>